<dbReference type="Proteomes" id="UP000735302">
    <property type="component" value="Unassembled WGS sequence"/>
</dbReference>
<comment type="caution">
    <text evidence="1">The sequence shown here is derived from an EMBL/GenBank/DDBJ whole genome shotgun (WGS) entry which is preliminary data.</text>
</comment>
<protein>
    <submittedName>
        <fullName evidence="1">Uncharacterized protein</fullName>
    </submittedName>
</protein>
<gene>
    <name evidence="1" type="ORF">PoB_000689200</name>
</gene>
<evidence type="ECO:0000313" key="1">
    <source>
        <dbReference type="EMBL" id="GFN80386.1"/>
    </source>
</evidence>
<keyword evidence="2" id="KW-1185">Reference proteome</keyword>
<accession>A0AAV3YBX0</accession>
<reference evidence="1 2" key="1">
    <citation type="journal article" date="2021" name="Elife">
        <title>Chloroplast acquisition without the gene transfer in kleptoplastic sea slugs, Plakobranchus ocellatus.</title>
        <authorList>
            <person name="Maeda T."/>
            <person name="Takahashi S."/>
            <person name="Yoshida T."/>
            <person name="Shimamura S."/>
            <person name="Takaki Y."/>
            <person name="Nagai Y."/>
            <person name="Toyoda A."/>
            <person name="Suzuki Y."/>
            <person name="Arimoto A."/>
            <person name="Ishii H."/>
            <person name="Satoh N."/>
            <person name="Nishiyama T."/>
            <person name="Hasebe M."/>
            <person name="Maruyama T."/>
            <person name="Minagawa J."/>
            <person name="Obokata J."/>
            <person name="Shigenobu S."/>
        </authorList>
    </citation>
    <scope>NUCLEOTIDE SEQUENCE [LARGE SCALE GENOMIC DNA]</scope>
</reference>
<organism evidence="1 2">
    <name type="scientific">Plakobranchus ocellatus</name>
    <dbReference type="NCBI Taxonomy" id="259542"/>
    <lineage>
        <taxon>Eukaryota</taxon>
        <taxon>Metazoa</taxon>
        <taxon>Spiralia</taxon>
        <taxon>Lophotrochozoa</taxon>
        <taxon>Mollusca</taxon>
        <taxon>Gastropoda</taxon>
        <taxon>Heterobranchia</taxon>
        <taxon>Euthyneura</taxon>
        <taxon>Panpulmonata</taxon>
        <taxon>Sacoglossa</taxon>
        <taxon>Placobranchoidea</taxon>
        <taxon>Plakobranchidae</taxon>
        <taxon>Plakobranchus</taxon>
    </lineage>
</organism>
<name>A0AAV3YBX0_9GAST</name>
<dbReference type="EMBL" id="BLXT01000825">
    <property type="protein sequence ID" value="GFN80386.1"/>
    <property type="molecule type" value="Genomic_DNA"/>
</dbReference>
<dbReference type="AlphaFoldDB" id="A0AAV3YBX0"/>
<sequence>MDHLCCLSGPLLTRLSLIRTTCIDKVYTCFCHLQSYRGEDPRLQKKSSRWREQDIKEAGEPEGKLGTVILKGKIQDVMSSLNNRDGRMHGCAI</sequence>
<evidence type="ECO:0000313" key="2">
    <source>
        <dbReference type="Proteomes" id="UP000735302"/>
    </source>
</evidence>
<proteinExistence type="predicted"/>